<dbReference type="GO" id="GO:0005524">
    <property type="term" value="F:ATP binding"/>
    <property type="evidence" value="ECO:0007669"/>
    <property type="project" value="UniProtKB-KW"/>
</dbReference>
<dbReference type="OrthoDB" id="24670at2759"/>
<dbReference type="Gene3D" id="3.40.50.620">
    <property type="entry name" value="HUPs"/>
    <property type="match status" value="1"/>
</dbReference>
<dbReference type="EMBL" id="VNKQ01000019">
    <property type="protein sequence ID" value="KAG0645199.1"/>
    <property type="molecule type" value="Genomic_DNA"/>
</dbReference>
<dbReference type="PANTHER" id="PTHR43326">
    <property type="entry name" value="METHIONYL-TRNA SYNTHETASE"/>
    <property type="match status" value="1"/>
</dbReference>
<evidence type="ECO:0000256" key="7">
    <source>
        <dbReference type="ARBA" id="ARBA00023146"/>
    </source>
</evidence>
<accession>A0A9P6VDV4</accession>
<keyword evidence="4 10" id="KW-0547">Nucleotide-binding</keyword>
<feature type="domain" description="Methionyl/Leucyl tRNA synthetase" evidence="11">
    <location>
        <begin position="80"/>
        <end position="447"/>
    </location>
</feature>
<comment type="caution">
    <text evidence="12">The sequence shown here is derived from an EMBL/GenBank/DDBJ whole genome shotgun (WGS) entry which is preliminary data.</text>
</comment>
<dbReference type="InterPro" id="IPR033911">
    <property type="entry name" value="MetRS_core"/>
</dbReference>
<evidence type="ECO:0000256" key="6">
    <source>
        <dbReference type="ARBA" id="ARBA00022917"/>
    </source>
</evidence>
<comment type="similarity">
    <text evidence="1 10">Belongs to the class-I aminoacyl-tRNA synthetase family.</text>
</comment>
<keyword evidence="6 10" id="KW-0648">Protein biosynthesis</keyword>
<keyword evidence="7 10" id="KW-0030">Aminoacyl-tRNA synthetase</keyword>
<dbReference type="NCBIfam" id="TIGR00398">
    <property type="entry name" value="metG"/>
    <property type="match status" value="1"/>
</dbReference>
<dbReference type="InterPro" id="IPR015413">
    <property type="entry name" value="Methionyl/Leucyl_tRNA_Synth"/>
</dbReference>
<evidence type="ECO:0000256" key="5">
    <source>
        <dbReference type="ARBA" id="ARBA00022840"/>
    </source>
</evidence>
<dbReference type="InterPro" id="IPR009080">
    <property type="entry name" value="tRNAsynth_Ia_anticodon-bd"/>
</dbReference>
<dbReference type="InterPro" id="IPR014729">
    <property type="entry name" value="Rossmann-like_a/b/a_fold"/>
</dbReference>
<organism evidence="12 13">
    <name type="scientific">Hyphodiscus hymeniophilus</name>
    <dbReference type="NCBI Taxonomy" id="353542"/>
    <lineage>
        <taxon>Eukaryota</taxon>
        <taxon>Fungi</taxon>
        <taxon>Dikarya</taxon>
        <taxon>Ascomycota</taxon>
        <taxon>Pezizomycotina</taxon>
        <taxon>Leotiomycetes</taxon>
        <taxon>Helotiales</taxon>
        <taxon>Hyphodiscaceae</taxon>
        <taxon>Hyphodiscus</taxon>
    </lineage>
</organism>
<evidence type="ECO:0000259" key="11">
    <source>
        <dbReference type="Pfam" id="PF09334"/>
    </source>
</evidence>
<dbReference type="PANTHER" id="PTHR43326:SF1">
    <property type="entry name" value="METHIONINE--TRNA LIGASE, MITOCHONDRIAL"/>
    <property type="match status" value="1"/>
</dbReference>
<comment type="catalytic activity">
    <reaction evidence="8">
        <text>tRNA(Met) + L-methionine + ATP = L-methionyl-tRNA(Met) + AMP + diphosphate</text>
        <dbReference type="Rhea" id="RHEA:13481"/>
        <dbReference type="Rhea" id="RHEA-COMP:9667"/>
        <dbReference type="Rhea" id="RHEA-COMP:9698"/>
        <dbReference type="ChEBI" id="CHEBI:30616"/>
        <dbReference type="ChEBI" id="CHEBI:33019"/>
        <dbReference type="ChEBI" id="CHEBI:57844"/>
        <dbReference type="ChEBI" id="CHEBI:78442"/>
        <dbReference type="ChEBI" id="CHEBI:78530"/>
        <dbReference type="ChEBI" id="CHEBI:456215"/>
        <dbReference type="EC" id="6.1.1.10"/>
    </reaction>
</comment>
<evidence type="ECO:0000313" key="12">
    <source>
        <dbReference type="EMBL" id="KAG0645199.1"/>
    </source>
</evidence>
<dbReference type="SUPFAM" id="SSF47323">
    <property type="entry name" value="Anticodon-binding domain of a subclass of class I aminoacyl-tRNA synthetases"/>
    <property type="match status" value="1"/>
</dbReference>
<evidence type="ECO:0000256" key="4">
    <source>
        <dbReference type="ARBA" id="ARBA00022741"/>
    </source>
</evidence>
<evidence type="ECO:0000256" key="3">
    <source>
        <dbReference type="ARBA" id="ARBA00022598"/>
    </source>
</evidence>
<dbReference type="FunFam" id="2.170.220.10:FF:000001">
    <property type="entry name" value="methionine--tRNA ligase, mitochondrial"/>
    <property type="match status" value="1"/>
</dbReference>
<dbReference type="Gene3D" id="1.10.730.10">
    <property type="entry name" value="Isoleucyl-tRNA Synthetase, Domain 1"/>
    <property type="match status" value="1"/>
</dbReference>
<evidence type="ECO:0000256" key="1">
    <source>
        <dbReference type="ARBA" id="ARBA00005594"/>
    </source>
</evidence>
<keyword evidence="3 10" id="KW-0436">Ligase</keyword>
<reference evidence="12" key="1">
    <citation type="submission" date="2019-07" db="EMBL/GenBank/DDBJ databases">
        <title>Hyphodiscus hymeniophilus genome sequencing and assembly.</title>
        <authorList>
            <person name="Kramer G."/>
            <person name="Nodwell J."/>
        </authorList>
    </citation>
    <scope>NUCLEOTIDE SEQUENCE</scope>
    <source>
        <strain evidence="12">ATCC 34498</strain>
    </source>
</reference>
<sequence length="609" mass="69298">MRMDAADVSASKTAPILNFVKTCKLLEEAMRARRLISSILHGRSRNIVPWTSDWMCKSCRTTTVARIYSTGSSALSKKPYYITTPIFYVNAAPHVGHLYTMVLTDILKRWHVLKGEKAILCTGTDEHGMKIQQAAAKANTPPQVFCDQTAETFKRLAKQAGLANDYFVRTTDQDHKDAVQYFWFMLKEREYIYESKHEGWYCVSDETFYPESAIEKRLDPSTGRTFMASQETGKEVEWTSERNYHFRLSAFKDRLLEFYQANPDFVVPATRMKDVVKQVSEGLQDLSVSRPVERLSWGIRVPDDETQTIYVWLDALINYVTKAGYPWAPGTESELGWPADVQVVGKDIVRFHCIYWPAFLMALDIPPPKQILTHAHWTLGREKMSKSTGNVVNPFFAIERFGVDVMRFYLAYNGGIADDADYDNSYIVQNYKTCLGGGLGNLVSRIMRPKLWNVRDAVKSAHAGDLWGGSDLSTGQHVRRLKELRDKVDSHMTNLNPVLALQHIINVVFLTNKYLTLAEPWKKLELGEEYKNVEGTIYYCAESIRITGILLQPYMPVKAAELLDMMGVEESKRTFEYADLGKDETYGTPLIPVGSGKWDSLFPPLPITT</sequence>
<dbReference type="EC" id="6.1.1.10" evidence="2"/>
<dbReference type="Gene3D" id="2.170.220.10">
    <property type="match status" value="1"/>
</dbReference>
<proteinExistence type="inferred from homology"/>
<dbReference type="GO" id="GO:0005739">
    <property type="term" value="C:mitochondrion"/>
    <property type="evidence" value="ECO:0007669"/>
    <property type="project" value="UniProtKB-ARBA"/>
</dbReference>
<dbReference type="CDD" id="cd00814">
    <property type="entry name" value="MetRS_core"/>
    <property type="match status" value="1"/>
</dbReference>
<name>A0A9P6VDV4_9HELO</name>
<dbReference type="AlphaFoldDB" id="A0A9P6VDV4"/>
<gene>
    <name evidence="12" type="ORF">D0Z07_9005</name>
</gene>
<dbReference type="PRINTS" id="PR01041">
    <property type="entry name" value="TRNASYNTHMET"/>
</dbReference>
<keyword evidence="5 10" id="KW-0067">ATP-binding</keyword>
<dbReference type="Proteomes" id="UP000785200">
    <property type="component" value="Unassembled WGS sequence"/>
</dbReference>
<evidence type="ECO:0000256" key="2">
    <source>
        <dbReference type="ARBA" id="ARBA00012838"/>
    </source>
</evidence>
<protein>
    <recommendedName>
        <fullName evidence="9">Probable methionine--tRNA ligase, mitochondrial</fullName>
        <ecNumber evidence="2">6.1.1.10</ecNumber>
    </recommendedName>
</protein>
<dbReference type="GO" id="GO:0004825">
    <property type="term" value="F:methionine-tRNA ligase activity"/>
    <property type="evidence" value="ECO:0007669"/>
    <property type="project" value="UniProtKB-EC"/>
</dbReference>
<dbReference type="SUPFAM" id="SSF52374">
    <property type="entry name" value="Nucleotidylyl transferase"/>
    <property type="match status" value="1"/>
</dbReference>
<dbReference type="InterPro" id="IPR023457">
    <property type="entry name" value="Met-tRNA_synth_2"/>
</dbReference>
<evidence type="ECO:0000256" key="8">
    <source>
        <dbReference type="ARBA" id="ARBA00047364"/>
    </source>
</evidence>
<dbReference type="InterPro" id="IPR014758">
    <property type="entry name" value="Met-tRNA_synth"/>
</dbReference>
<evidence type="ECO:0000256" key="10">
    <source>
        <dbReference type="RuleBase" id="RU363039"/>
    </source>
</evidence>
<evidence type="ECO:0000313" key="13">
    <source>
        <dbReference type="Proteomes" id="UP000785200"/>
    </source>
</evidence>
<keyword evidence="13" id="KW-1185">Reference proteome</keyword>
<evidence type="ECO:0000256" key="9">
    <source>
        <dbReference type="ARBA" id="ARBA00068817"/>
    </source>
</evidence>
<dbReference type="Pfam" id="PF09334">
    <property type="entry name" value="tRNA-synt_1g"/>
    <property type="match status" value="1"/>
</dbReference>
<dbReference type="GO" id="GO:0006431">
    <property type="term" value="P:methionyl-tRNA aminoacylation"/>
    <property type="evidence" value="ECO:0007669"/>
    <property type="project" value="InterPro"/>
</dbReference>